<sequence length="195" mass="21770">MAPDSLAMIGLPCTSFVQINYATHRRCAENLYGREDQFRYIGEANTIAVRTVIIMMILTVRGCYYLLEQPGSSKFLLFPELLFLQQTLENSGIPNFFTRFWMGSWGAKSPKLSMAIASSPYVVALKKKLGKFERARLKLNSAGICICKGKPDGSKSYQGGPNLRSTQVYPRKFAAKLFKMHAKLKARLDPGAATN</sequence>
<name>A0ABP0SWU0_9DINO</name>
<evidence type="ECO:0000313" key="2">
    <source>
        <dbReference type="Proteomes" id="UP001642484"/>
    </source>
</evidence>
<evidence type="ECO:0000313" key="1">
    <source>
        <dbReference type="EMBL" id="CAK9116867.1"/>
    </source>
</evidence>
<gene>
    <name evidence="1" type="ORF">CCMP2556_LOCUS54329</name>
</gene>
<reference evidence="1 2" key="1">
    <citation type="submission" date="2024-02" db="EMBL/GenBank/DDBJ databases">
        <authorList>
            <person name="Chen Y."/>
            <person name="Shah S."/>
            <person name="Dougan E. K."/>
            <person name="Thang M."/>
            <person name="Chan C."/>
        </authorList>
    </citation>
    <scope>NUCLEOTIDE SEQUENCE [LARGE SCALE GENOMIC DNA]</scope>
</reference>
<dbReference type="EMBL" id="CAXAMN010028533">
    <property type="protein sequence ID" value="CAK9116867.1"/>
    <property type="molecule type" value="Genomic_DNA"/>
</dbReference>
<dbReference type="Proteomes" id="UP001642484">
    <property type="component" value="Unassembled WGS sequence"/>
</dbReference>
<organism evidence="1 2">
    <name type="scientific">Durusdinium trenchii</name>
    <dbReference type="NCBI Taxonomy" id="1381693"/>
    <lineage>
        <taxon>Eukaryota</taxon>
        <taxon>Sar</taxon>
        <taxon>Alveolata</taxon>
        <taxon>Dinophyceae</taxon>
        <taxon>Suessiales</taxon>
        <taxon>Symbiodiniaceae</taxon>
        <taxon>Durusdinium</taxon>
    </lineage>
</organism>
<keyword evidence="2" id="KW-1185">Reference proteome</keyword>
<accession>A0ABP0SWU0</accession>
<comment type="caution">
    <text evidence="1">The sequence shown here is derived from an EMBL/GenBank/DDBJ whole genome shotgun (WGS) entry which is preliminary data.</text>
</comment>
<proteinExistence type="predicted"/>
<protein>
    <submittedName>
        <fullName evidence="1">Uncharacterized protein</fullName>
    </submittedName>
</protein>